<reference evidence="1" key="2">
    <citation type="submission" date="2017-10" db="EMBL/GenBank/DDBJ databases">
        <title>Ladona fulva Genome sequencing and assembly.</title>
        <authorList>
            <person name="Murali S."/>
            <person name="Richards S."/>
            <person name="Bandaranaike D."/>
            <person name="Bellair M."/>
            <person name="Blankenburg K."/>
            <person name="Chao H."/>
            <person name="Dinh H."/>
            <person name="Doddapaneni H."/>
            <person name="Dugan-Rocha S."/>
            <person name="Elkadiri S."/>
            <person name="Gnanaolivu R."/>
            <person name="Hernandez B."/>
            <person name="Skinner E."/>
            <person name="Javaid M."/>
            <person name="Lee S."/>
            <person name="Li M."/>
            <person name="Ming W."/>
            <person name="Munidasa M."/>
            <person name="Muniz J."/>
            <person name="Nguyen L."/>
            <person name="Hughes D."/>
            <person name="Osuji N."/>
            <person name="Pu L.-L."/>
            <person name="Puazo M."/>
            <person name="Qu C."/>
            <person name="Quiroz J."/>
            <person name="Raj R."/>
            <person name="Weissenberger G."/>
            <person name="Xin Y."/>
            <person name="Zou X."/>
            <person name="Han Y."/>
            <person name="Worley K."/>
            <person name="Muzny D."/>
            <person name="Gibbs R."/>
        </authorList>
    </citation>
    <scope>NUCLEOTIDE SEQUENCE</scope>
    <source>
        <strain evidence="1">Sampled in the wild</strain>
    </source>
</reference>
<reference evidence="1" key="1">
    <citation type="submission" date="2013-04" db="EMBL/GenBank/DDBJ databases">
        <authorList>
            <person name="Qu J."/>
            <person name="Murali S.C."/>
            <person name="Bandaranaike D."/>
            <person name="Bellair M."/>
            <person name="Blankenburg K."/>
            <person name="Chao H."/>
            <person name="Dinh H."/>
            <person name="Doddapaneni H."/>
            <person name="Downs B."/>
            <person name="Dugan-Rocha S."/>
            <person name="Elkadiri S."/>
            <person name="Gnanaolivu R.D."/>
            <person name="Hernandez B."/>
            <person name="Javaid M."/>
            <person name="Jayaseelan J.C."/>
            <person name="Lee S."/>
            <person name="Li M."/>
            <person name="Ming W."/>
            <person name="Munidasa M."/>
            <person name="Muniz J."/>
            <person name="Nguyen L."/>
            <person name="Ongeri F."/>
            <person name="Osuji N."/>
            <person name="Pu L.-L."/>
            <person name="Puazo M."/>
            <person name="Qu C."/>
            <person name="Quiroz J."/>
            <person name="Raj R."/>
            <person name="Weissenberger G."/>
            <person name="Xin Y."/>
            <person name="Zou X."/>
            <person name="Han Y."/>
            <person name="Richards S."/>
            <person name="Worley K."/>
            <person name="Muzny D."/>
            <person name="Gibbs R."/>
        </authorList>
    </citation>
    <scope>NUCLEOTIDE SEQUENCE</scope>
    <source>
        <strain evidence="1">Sampled in the wild</strain>
    </source>
</reference>
<dbReference type="InterPro" id="IPR012337">
    <property type="entry name" value="RNaseH-like_sf"/>
</dbReference>
<dbReference type="SUPFAM" id="SSF53098">
    <property type="entry name" value="Ribonuclease H-like"/>
    <property type="match status" value="1"/>
</dbReference>
<dbReference type="Proteomes" id="UP000792457">
    <property type="component" value="Unassembled WGS sequence"/>
</dbReference>
<proteinExistence type="predicted"/>
<evidence type="ECO:0000313" key="2">
    <source>
        <dbReference type="Proteomes" id="UP000792457"/>
    </source>
</evidence>
<evidence type="ECO:0000313" key="1">
    <source>
        <dbReference type="EMBL" id="KAG8226716.1"/>
    </source>
</evidence>
<accession>A0A8K0NYH0</accession>
<dbReference type="InterPro" id="IPR036397">
    <property type="entry name" value="RNaseH_sf"/>
</dbReference>
<keyword evidence="2" id="KW-1185">Reference proteome</keyword>
<sequence length="106" mass="11354">MLTILGVQHGMMAVYHPQANGLCERLNQTHTPPVEGVPHPCVAGCANLILGKDSGISAMVQVVNCSGKVTLVGEFISGKNSQVDHKTNQDCCLIIADQIFLVNHEF</sequence>
<name>A0A8K0NYH0_LADFU</name>
<organism evidence="1 2">
    <name type="scientific">Ladona fulva</name>
    <name type="common">Scarce chaser dragonfly</name>
    <name type="synonym">Libellula fulva</name>
    <dbReference type="NCBI Taxonomy" id="123851"/>
    <lineage>
        <taxon>Eukaryota</taxon>
        <taxon>Metazoa</taxon>
        <taxon>Ecdysozoa</taxon>
        <taxon>Arthropoda</taxon>
        <taxon>Hexapoda</taxon>
        <taxon>Insecta</taxon>
        <taxon>Pterygota</taxon>
        <taxon>Palaeoptera</taxon>
        <taxon>Odonata</taxon>
        <taxon>Epiprocta</taxon>
        <taxon>Anisoptera</taxon>
        <taxon>Libelluloidea</taxon>
        <taxon>Libellulidae</taxon>
        <taxon>Ladona</taxon>
    </lineage>
</organism>
<dbReference type="Gene3D" id="3.30.420.10">
    <property type="entry name" value="Ribonuclease H-like superfamily/Ribonuclease H"/>
    <property type="match status" value="1"/>
</dbReference>
<dbReference type="AlphaFoldDB" id="A0A8K0NYH0"/>
<comment type="caution">
    <text evidence="1">The sequence shown here is derived from an EMBL/GenBank/DDBJ whole genome shotgun (WGS) entry which is preliminary data.</text>
</comment>
<dbReference type="GO" id="GO:0003676">
    <property type="term" value="F:nucleic acid binding"/>
    <property type="evidence" value="ECO:0007669"/>
    <property type="project" value="InterPro"/>
</dbReference>
<gene>
    <name evidence="1" type="ORF">J437_LFUL005533</name>
</gene>
<dbReference type="EMBL" id="KZ308293">
    <property type="protein sequence ID" value="KAG8226716.1"/>
    <property type="molecule type" value="Genomic_DNA"/>
</dbReference>
<protein>
    <submittedName>
        <fullName evidence="1">Uncharacterized protein</fullName>
    </submittedName>
</protein>